<dbReference type="GO" id="GO:0016887">
    <property type="term" value="F:ATP hydrolysis activity"/>
    <property type="evidence" value="ECO:0007669"/>
    <property type="project" value="InterPro"/>
</dbReference>
<keyword evidence="4" id="KW-0238">DNA-binding</keyword>
<feature type="region of interest" description="Disordered" evidence="2">
    <location>
        <begin position="881"/>
        <end position="918"/>
    </location>
</feature>
<sequence>MRYLILGVTEAYDHRGQLLPAGGPRLRALLTSLALHATRPASALASVDVLIGDVWGDTPPHDAPAALQALVGRLRRNLGKEAVQSAPGGYRLTAAPDDIDLAIFEQRASAGGRALDAGDAATAATLLRDALALWRGPALADLPDREVAAARADALRLTALHQRIEADLALGRKTEVIPELRELVAQHPLDEPFHAQLLRALRAADRSADALAAYEVARHIFAERLGADPGSELRHLHAELLAGPPRAATAATAATNGEAGATGGAGGLVRGERSVGDERSIRDDKSPVRDKRPVRDNHREPGPAVGLGAETAPGAEAAPAPDAAPGEPSVPAGPSTPDAVARRGDEPGVREGRAADEGRSVGGDHAAYDAQATYDAQVEHGTQAAYGDDAAYNTRAVSDTHGSRPDAATDIDAVRSSSRSAAPRGNLRARLTSFVGRRSEIRSLRQELHGARLVTLTGPGGSGKTRLSEETAATVSDAYPDGVWIAELAPLDSPAAVSGAVLSAIGRRDTALHTGGLETRSGPDATSPTARLVEQCAHRKLLLLLDNCEHVIEAAAELTETLLTHCPGVTVLATSREPLGVPGETVRPVEPLAPAPAHQLFAERAAAARPGFDPAGDRETAAAVAEICRRLDGLPLAIELAAARLRMLSPRQIADRLDDRFRLLTSGSRTVLPRQQTLRAVVDWSWDLLDERERTVLLRASFFAGSWDLPAAETVCADDTPQPSTGSVQPTGATQPAGPGPGREPVRPAGSVASRGWRVERIDPAGVLDLLGALVDKSLLVVTHTPLAADGTGGDPRYRMLETIHEYVTERVAERALGSQRGRAERDATARRHAHYFRDLAQAAAPRLRSAEQLSWLRRVETDLDNFRAALHRCLTPAERVTNAPTSASQPAIEGFAMGGSPVTGGPPATSGSPFEDGSDDLATAVDLVFSLGWFWWLRNYRDEGAVWVRHTLAFESAHHEATHRSDGDSAAQGNYEPAPAPAPPPESESVSEPESESEPWSLPPGTAPAQPEFAGAPPEDDPAAVARYWQRLDLQLLLYFLLAEQRSAEVLRDPTALAIARAIRDAYGPRQGTRSAQFPGLMWPFAGYLIDGHAGVLPLLDQAVVNCRTYGDDWALGVSLMFRTHMAIDMPGGMHRVDRDWAELRAISRRVGDRWMLAQVEEASAEMAAAYGRYAEARASYREALRLARELGAYTDAPFLISRLAELAFSCGDPVTASKLLDQSEEETERFGGADAAAFNGSLRAAIALLYGDVVDARARCDQARVAAESVSPPPQFSLMLGSLEGRICAEEGDVLRGLRSLRDTLASSVAANCTEVLLAHAAESTAYILAKHGTHGTHGTHGAYRAPDPRGTYDARHPHSTHDSRDTYGAYRAAAQLLGAADGWRGVFPRSPLSRAEADRVARAGAKILGDEEFASLRAASRELQVADVVKVVNEVIGTTECEASGETP</sequence>
<dbReference type="GO" id="GO:0000160">
    <property type="term" value="P:phosphorelay signal transduction system"/>
    <property type="evidence" value="ECO:0007669"/>
    <property type="project" value="UniProtKB-KW"/>
</dbReference>
<evidence type="ECO:0000313" key="4">
    <source>
        <dbReference type="EMBL" id="MBB5933750.1"/>
    </source>
</evidence>
<feature type="compositionally biased region" description="Low complexity" evidence="2">
    <location>
        <begin position="308"/>
        <end position="327"/>
    </location>
</feature>
<gene>
    <name evidence="4" type="ORF">FHS42_000776</name>
</gene>
<dbReference type="Pfam" id="PF03704">
    <property type="entry name" value="BTAD"/>
    <property type="match status" value="1"/>
</dbReference>
<feature type="compositionally biased region" description="Low complexity" evidence="2">
    <location>
        <begin position="247"/>
        <end position="259"/>
    </location>
</feature>
<dbReference type="Gene3D" id="1.10.10.10">
    <property type="entry name" value="Winged helix-like DNA-binding domain superfamily/Winged helix DNA-binding domain"/>
    <property type="match status" value="1"/>
</dbReference>
<dbReference type="CDD" id="cd15831">
    <property type="entry name" value="BTAD"/>
    <property type="match status" value="1"/>
</dbReference>
<dbReference type="SUPFAM" id="SSF52540">
    <property type="entry name" value="P-loop containing nucleoside triphosphate hydrolases"/>
    <property type="match status" value="1"/>
</dbReference>
<feature type="compositionally biased region" description="Basic and acidic residues" evidence="2">
    <location>
        <begin position="340"/>
        <end position="359"/>
    </location>
</feature>
<organism evidence="4 5">
    <name type="scientific">Streptomyces zagrosensis</name>
    <dbReference type="NCBI Taxonomy" id="1042984"/>
    <lineage>
        <taxon>Bacteria</taxon>
        <taxon>Bacillati</taxon>
        <taxon>Actinomycetota</taxon>
        <taxon>Actinomycetes</taxon>
        <taxon>Kitasatosporales</taxon>
        <taxon>Streptomycetaceae</taxon>
        <taxon>Streptomyces</taxon>
    </lineage>
</organism>
<dbReference type="RefSeq" id="WP_184569101.1">
    <property type="nucleotide sequence ID" value="NZ_JACHJL010000002.1"/>
</dbReference>
<proteinExistence type="predicted"/>
<dbReference type="PANTHER" id="PTHR47691:SF3">
    <property type="entry name" value="HTH-TYPE TRANSCRIPTIONAL REGULATOR RV0890C-RELATED"/>
    <property type="match status" value="1"/>
</dbReference>
<dbReference type="Proteomes" id="UP000588098">
    <property type="component" value="Unassembled WGS sequence"/>
</dbReference>
<feature type="compositionally biased region" description="Basic and acidic residues" evidence="2">
    <location>
        <begin position="270"/>
        <end position="301"/>
    </location>
</feature>
<dbReference type="SMART" id="SM01043">
    <property type="entry name" value="BTAD"/>
    <property type="match status" value="1"/>
</dbReference>
<feature type="region of interest" description="Disordered" evidence="2">
    <location>
        <begin position="961"/>
        <end position="1022"/>
    </location>
</feature>
<evidence type="ECO:0000313" key="5">
    <source>
        <dbReference type="Proteomes" id="UP000588098"/>
    </source>
</evidence>
<dbReference type="Gene3D" id="3.40.50.300">
    <property type="entry name" value="P-loop containing nucleotide triphosphate hydrolases"/>
    <property type="match status" value="1"/>
</dbReference>
<dbReference type="InterPro" id="IPR011990">
    <property type="entry name" value="TPR-like_helical_dom_sf"/>
</dbReference>
<reference evidence="4 5" key="1">
    <citation type="submission" date="2020-08" db="EMBL/GenBank/DDBJ databases">
        <title>Genomic Encyclopedia of Type Strains, Phase III (KMG-III): the genomes of soil and plant-associated and newly described type strains.</title>
        <authorList>
            <person name="Whitman W."/>
        </authorList>
    </citation>
    <scope>NUCLEOTIDE SEQUENCE [LARGE SCALE GENOMIC DNA]</scope>
    <source>
        <strain evidence="4 5">CECT 8305</strain>
    </source>
</reference>
<feature type="domain" description="Bacterial transcriptional activator" evidence="3">
    <location>
        <begin position="99"/>
        <end position="241"/>
    </location>
</feature>
<dbReference type="PANTHER" id="PTHR47691">
    <property type="entry name" value="REGULATOR-RELATED"/>
    <property type="match status" value="1"/>
</dbReference>
<evidence type="ECO:0000256" key="2">
    <source>
        <dbReference type="SAM" id="MobiDB-lite"/>
    </source>
</evidence>
<dbReference type="PRINTS" id="PR00364">
    <property type="entry name" value="DISEASERSIST"/>
</dbReference>
<dbReference type="InterPro" id="IPR049945">
    <property type="entry name" value="AAA_22"/>
</dbReference>
<keyword evidence="5" id="KW-1185">Reference proteome</keyword>
<protein>
    <submittedName>
        <fullName evidence="4">Putative ATPase/DNA-binding SARP family transcriptional activator</fullName>
    </submittedName>
</protein>
<evidence type="ECO:0000259" key="3">
    <source>
        <dbReference type="SMART" id="SM01043"/>
    </source>
</evidence>
<dbReference type="Gene3D" id="1.25.40.10">
    <property type="entry name" value="Tetratricopeptide repeat domain"/>
    <property type="match status" value="2"/>
</dbReference>
<dbReference type="SUPFAM" id="SSF46894">
    <property type="entry name" value="C-terminal effector domain of the bipartite response regulators"/>
    <property type="match status" value="1"/>
</dbReference>
<dbReference type="SUPFAM" id="SSF48452">
    <property type="entry name" value="TPR-like"/>
    <property type="match status" value="2"/>
</dbReference>
<dbReference type="InterPro" id="IPR016032">
    <property type="entry name" value="Sig_transdc_resp-reg_C-effctor"/>
</dbReference>
<dbReference type="GO" id="GO:0006355">
    <property type="term" value="P:regulation of DNA-templated transcription"/>
    <property type="evidence" value="ECO:0007669"/>
    <property type="project" value="InterPro"/>
</dbReference>
<dbReference type="GO" id="GO:0003677">
    <property type="term" value="F:DNA binding"/>
    <property type="evidence" value="ECO:0007669"/>
    <property type="project" value="UniProtKB-KW"/>
</dbReference>
<dbReference type="InterPro" id="IPR005158">
    <property type="entry name" value="BTAD"/>
</dbReference>
<evidence type="ECO:0000256" key="1">
    <source>
        <dbReference type="ARBA" id="ARBA00023012"/>
    </source>
</evidence>
<name>A0A7W9UWC2_9ACTN</name>
<feature type="compositionally biased region" description="Gly residues" evidence="2">
    <location>
        <begin position="260"/>
        <end position="269"/>
    </location>
</feature>
<comment type="caution">
    <text evidence="4">The sequence shown here is derived from an EMBL/GenBank/DDBJ whole genome shotgun (WGS) entry which is preliminary data.</text>
</comment>
<dbReference type="InterPro" id="IPR027417">
    <property type="entry name" value="P-loop_NTPase"/>
</dbReference>
<feature type="region of interest" description="Disordered" evidence="2">
    <location>
        <begin position="716"/>
        <end position="752"/>
    </location>
</feature>
<feature type="region of interest" description="Disordered" evidence="2">
    <location>
        <begin position="247"/>
        <end position="363"/>
    </location>
</feature>
<dbReference type="InterPro" id="IPR036388">
    <property type="entry name" value="WH-like_DNA-bd_sf"/>
</dbReference>
<dbReference type="Pfam" id="PF13401">
    <property type="entry name" value="AAA_22"/>
    <property type="match status" value="1"/>
</dbReference>
<dbReference type="EMBL" id="JACHJL010000002">
    <property type="protein sequence ID" value="MBB5933750.1"/>
    <property type="molecule type" value="Genomic_DNA"/>
</dbReference>
<keyword evidence="1" id="KW-0902">Two-component regulatory system</keyword>
<accession>A0A7W9UWC2</accession>